<organism evidence="8 9">
    <name type="scientific">Pendulispora rubella</name>
    <dbReference type="NCBI Taxonomy" id="2741070"/>
    <lineage>
        <taxon>Bacteria</taxon>
        <taxon>Pseudomonadati</taxon>
        <taxon>Myxococcota</taxon>
        <taxon>Myxococcia</taxon>
        <taxon>Myxococcales</taxon>
        <taxon>Sorangiineae</taxon>
        <taxon>Pendulisporaceae</taxon>
        <taxon>Pendulispora</taxon>
    </lineage>
</organism>
<dbReference type="Proteomes" id="UP001374803">
    <property type="component" value="Chromosome"/>
</dbReference>
<sequence length="296" mass="32453">MNAARVLVIGASGLVGSAFVRRARARGLDVIGSARRVFGEATVALDLQDPPALERVLNETAPDIVVIGSAWPHVDGCEEDPARSQRENVDTVRNVVELVDAKRALSNTRIVFYSTDHVFDGAKPGARYVESDPPNPPSVYARHKRAAEELLLARENALIVRTAWVFGAELRRKNFVYRVIDLANTGRPLEVPRGQAGCPTWSDWLCESTLSLLGRGMTGVVHLAGRRALTKAEWAEAIVTNLGLPALHVEEVDAAKAGQIAPRPERVDLVSERCTLEQEPVEQILRRERERLLGPA</sequence>
<proteinExistence type="inferred from homology"/>
<dbReference type="Gene3D" id="3.40.50.720">
    <property type="entry name" value="NAD(P)-binding Rossmann-like Domain"/>
    <property type="match status" value="1"/>
</dbReference>
<evidence type="ECO:0000313" key="9">
    <source>
        <dbReference type="Proteomes" id="UP001374803"/>
    </source>
</evidence>
<dbReference type="Pfam" id="PF04321">
    <property type="entry name" value="RmlD_sub_bind"/>
    <property type="match status" value="1"/>
</dbReference>
<comment type="pathway">
    <text evidence="1 6">Carbohydrate biosynthesis; dTDP-L-rhamnose biosynthesis.</text>
</comment>
<name>A0ABZ2KZR3_9BACT</name>
<dbReference type="InterPro" id="IPR036291">
    <property type="entry name" value="NAD(P)-bd_dom_sf"/>
</dbReference>
<comment type="function">
    <text evidence="6">Catalyzes the reduction of dTDP-6-deoxy-L-lyxo-4-hexulose to yield dTDP-L-rhamnose.</text>
</comment>
<evidence type="ECO:0000256" key="2">
    <source>
        <dbReference type="ARBA" id="ARBA00010944"/>
    </source>
</evidence>
<keyword evidence="6" id="KW-0521">NADP</keyword>
<dbReference type="PANTHER" id="PTHR10491:SF4">
    <property type="entry name" value="METHIONINE ADENOSYLTRANSFERASE 2 SUBUNIT BETA"/>
    <property type="match status" value="1"/>
</dbReference>
<keyword evidence="6" id="KW-0560">Oxidoreductase</keyword>
<comment type="catalytic activity">
    <reaction evidence="5">
        <text>dTDP-beta-L-rhamnose + NADP(+) = dTDP-4-dehydro-beta-L-rhamnose + NADPH + H(+)</text>
        <dbReference type="Rhea" id="RHEA:21796"/>
        <dbReference type="ChEBI" id="CHEBI:15378"/>
        <dbReference type="ChEBI" id="CHEBI:57510"/>
        <dbReference type="ChEBI" id="CHEBI:57783"/>
        <dbReference type="ChEBI" id="CHEBI:58349"/>
        <dbReference type="ChEBI" id="CHEBI:62830"/>
        <dbReference type="EC" id="1.1.1.133"/>
    </reaction>
</comment>
<evidence type="ECO:0000256" key="5">
    <source>
        <dbReference type="ARBA" id="ARBA00048200"/>
    </source>
</evidence>
<keyword evidence="9" id="KW-1185">Reference proteome</keyword>
<dbReference type="SUPFAM" id="SSF51735">
    <property type="entry name" value="NAD(P)-binding Rossmann-fold domains"/>
    <property type="match status" value="1"/>
</dbReference>
<evidence type="ECO:0000256" key="3">
    <source>
        <dbReference type="ARBA" id="ARBA00012929"/>
    </source>
</evidence>
<dbReference type="EMBL" id="CP089983">
    <property type="protein sequence ID" value="WXB04179.1"/>
    <property type="molecule type" value="Genomic_DNA"/>
</dbReference>
<dbReference type="PANTHER" id="PTHR10491">
    <property type="entry name" value="DTDP-4-DEHYDRORHAMNOSE REDUCTASE"/>
    <property type="match status" value="1"/>
</dbReference>
<protein>
    <recommendedName>
        <fullName evidence="4 6">dTDP-4-dehydrorhamnose reductase</fullName>
        <ecNumber evidence="3 6">1.1.1.133</ecNumber>
    </recommendedName>
</protein>
<dbReference type="InterPro" id="IPR005913">
    <property type="entry name" value="dTDP_dehydrorham_reduct"/>
</dbReference>
<accession>A0ABZ2KZR3</accession>
<gene>
    <name evidence="8" type="ORF">LVJ94_45645</name>
</gene>
<evidence type="ECO:0000256" key="4">
    <source>
        <dbReference type="ARBA" id="ARBA00017099"/>
    </source>
</evidence>
<evidence type="ECO:0000256" key="6">
    <source>
        <dbReference type="RuleBase" id="RU364082"/>
    </source>
</evidence>
<comment type="similarity">
    <text evidence="2 6">Belongs to the dTDP-4-dehydrorhamnose reductase family.</text>
</comment>
<feature type="domain" description="RmlD-like substrate binding" evidence="7">
    <location>
        <begin position="5"/>
        <end position="275"/>
    </location>
</feature>
<reference evidence="8" key="1">
    <citation type="submission" date="2021-12" db="EMBL/GenBank/DDBJ databases">
        <title>Discovery of the Pendulisporaceae a myxobacterial family with distinct sporulation behavior and unique specialized metabolism.</title>
        <authorList>
            <person name="Garcia R."/>
            <person name="Popoff A."/>
            <person name="Bader C.D."/>
            <person name="Loehr J."/>
            <person name="Walesch S."/>
            <person name="Walt C."/>
            <person name="Boldt J."/>
            <person name="Bunk B."/>
            <person name="Haeckl F.J.F.P.J."/>
            <person name="Gunesch A.P."/>
            <person name="Birkelbach J."/>
            <person name="Nuebel U."/>
            <person name="Pietschmann T."/>
            <person name="Bach T."/>
            <person name="Mueller R."/>
        </authorList>
    </citation>
    <scope>NUCLEOTIDE SEQUENCE</scope>
    <source>
        <strain evidence="8">MSr11367</strain>
    </source>
</reference>
<dbReference type="CDD" id="cd05254">
    <property type="entry name" value="dTDP_HR_like_SDR_e"/>
    <property type="match status" value="1"/>
</dbReference>
<dbReference type="EC" id="1.1.1.133" evidence="3 6"/>
<evidence type="ECO:0000259" key="7">
    <source>
        <dbReference type="Pfam" id="PF04321"/>
    </source>
</evidence>
<evidence type="ECO:0000256" key="1">
    <source>
        <dbReference type="ARBA" id="ARBA00004781"/>
    </source>
</evidence>
<dbReference type="InterPro" id="IPR029903">
    <property type="entry name" value="RmlD-like-bd"/>
</dbReference>
<dbReference type="RefSeq" id="WP_394833815.1">
    <property type="nucleotide sequence ID" value="NZ_CP089929.1"/>
</dbReference>
<evidence type="ECO:0000313" key="8">
    <source>
        <dbReference type="EMBL" id="WXB04179.1"/>
    </source>
</evidence>